<evidence type="ECO:0000256" key="6">
    <source>
        <dbReference type="ARBA" id="ARBA00022842"/>
    </source>
</evidence>
<feature type="binding site" evidence="10">
    <location>
        <position position="81"/>
    </location>
    <ligand>
        <name>Mn(2+)</name>
        <dbReference type="ChEBI" id="CHEBI:29035"/>
    </ligand>
</feature>
<dbReference type="InterPro" id="IPR056375">
    <property type="entry name" value="Idi_bact"/>
</dbReference>
<evidence type="ECO:0000256" key="9">
    <source>
        <dbReference type="ARBA" id="ARBA00023235"/>
    </source>
</evidence>
<feature type="active site" evidence="10 11">
    <location>
        <position position="126"/>
    </location>
</feature>
<evidence type="ECO:0000256" key="4">
    <source>
        <dbReference type="ARBA" id="ARBA00022490"/>
    </source>
</evidence>
<comment type="pathway">
    <text evidence="1 10">Isoprenoid biosynthesis; dimethylallyl diphosphate biosynthesis; dimethylallyl diphosphate from isopentenyl diphosphate: step 1/1.</text>
</comment>
<dbReference type="PIRSF" id="PIRSF018427">
    <property type="entry name" value="Isopntndiph_ism"/>
    <property type="match status" value="1"/>
</dbReference>
<dbReference type="InterPro" id="IPR015797">
    <property type="entry name" value="NUDIX_hydrolase-like_dom_sf"/>
</dbReference>
<dbReference type="NCBIfam" id="NF002995">
    <property type="entry name" value="PRK03759.1"/>
    <property type="match status" value="1"/>
</dbReference>
<keyword evidence="5 10" id="KW-0479">Metal-binding</keyword>
<evidence type="ECO:0000256" key="11">
    <source>
        <dbReference type="PIRSR" id="PIRSR018427-1"/>
    </source>
</evidence>
<comment type="similarity">
    <text evidence="2 10">Belongs to the IPP isomerase type 1 family.</text>
</comment>
<accession>A0A845V790</accession>
<keyword evidence="9 10" id="KW-0413">Isomerase</keyword>
<keyword evidence="14" id="KW-1185">Reference proteome</keyword>
<comment type="cofactor">
    <cofactor evidence="10">
        <name>Mg(2+)</name>
        <dbReference type="ChEBI" id="CHEBI:18420"/>
    </cofactor>
    <text evidence="10">Binds 1 Mg(2+) ion per subunit. The magnesium ion binds only when substrate is bound.</text>
</comment>
<keyword evidence="6 10" id="KW-0460">Magnesium</keyword>
<evidence type="ECO:0000256" key="2">
    <source>
        <dbReference type="ARBA" id="ARBA00007579"/>
    </source>
</evidence>
<sequence length="193" mass="22301">MPDRAGPARIVSSDAEALIRVDENDNQLGILSKRECHDGDGVLHRAFSLFLFDQKGRLLMQQRSAEKRLWPLYWANSCCSHPRAGETMAEATERRLLDELGVRTPLHFIYKFRYQAGYEDLGSEHELCWVYVGRVEEFQLSPNPSELAAWRFVEPDDVDRLMNDPNKLLSPWFRMEWEALRGKYQAAVAEALS</sequence>
<organism evidence="13 14">
    <name type="scientific">Wenzhouxiangella limi</name>
    <dbReference type="NCBI Taxonomy" id="2707351"/>
    <lineage>
        <taxon>Bacteria</taxon>
        <taxon>Pseudomonadati</taxon>
        <taxon>Pseudomonadota</taxon>
        <taxon>Gammaproteobacteria</taxon>
        <taxon>Chromatiales</taxon>
        <taxon>Wenzhouxiangellaceae</taxon>
        <taxon>Wenzhouxiangella</taxon>
    </lineage>
</organism>
<dbReference type="InterPro" id="IPR000086">
    <property type="entry name" value="NUDIX_hydrolase_dom"/>
</dbReference>
<dbReference type="HAMAP" id="MF_00202">
    <property type="entry name" value="Idi"/>
    <property type="match status" value="1"/>
</dbReference>
<keyword evidence="7 10" id="KW-0464">Manganese</keyword>
<reference evidence="13 14" key="1">
    <citation type="submission" date="2020-02" db="EMBL/GenBank/DDBJ databases">
        <authorList>
            <person name="Zhang X.-Y."/>
        </authorList>
    </citation>
    <scope>NUCLEOTIDE SEQUENCE [LARGE SCALE GENOMIC DNA]</scope>
    <source>
        <strain evidence="13 14">C33</strain>
    </source>
</reference>
<dbReference type="GO" id="GO:0004452">
    <property type="term" value="F:isopentenyl-diphosphate delta-isomerase activity"/>
    <property type="evidence" value="ECO:0007669"/>
    <property type="project" value="UniProtKB-UniRule"/>
</dbReference>
<dbReference type="GO" id="GO:0009240">
    <property type="term" value="P:isopentenyl diphosphate biosynthetic process"/>
    <property type="evidence" value="ECO:0007669"/>
    <property type="project" value="TreeGrafter"/>
</dbReference>
<feature type="domain" description="Nudix hydrolase" evidence="12">
    <location>
        <begin position="42"/>
        <end position="175"/>
    </location>
</feature>
<dbReference type="GO" id="GO:0050992">
    <property type="term" value="P:dimethylallyl diphosphate biosynthetic process"/>
    <property type="evidence" value="ECO:0007669"/>
    <property type="project" value="UniProtKB-UniRule"/>
</dbReference>
<comment type="cofactor">
    <cofactor evidence="10">
        <name>Mn(2+)</name>
        <dbReference type="ChEBI" id="CHEBI:29035"/>
    </cofactor>
    <text evidence="10">Binds 1 Mn(2+) ion per subunit.</text>
</comment>
<evidence type="ECO:0000256" key="7">
    <source>
        <dbReference type="ARBA" id="ARBA00023211"/>
    </source>
</evidence>
<dbReference type="InterPro" id="IPR011876">
    <property type="entry name" value="IsopentenylPP_isomerase_typ1"/>
</dbReference>
<comment type="catalytic activity">
    <reaction evidence="10">
        <text>isopentenyl diphosphate = dimethylallyl diphosphate</text>
        <dbReference type="Rhea" id="RHEA:23284"/>
        <dbReference type="ChEBI" id="CHEBI:57623"/>
        <dbReference type="ChEBI" id="CHEBI:128769"/>
        <dbReference type="EC" id="5.3.3.2"/>
    </reaction>
</comment>
<evidence type="ECO:0000313" key="13">
    <source>
        <dbReference type="EMBL" id="NDY97016.1"/>
    </source>
</evidence>
<dbReference type="RefSeq" id="WP_164212390.1">
    <property type="nucleotide sequence ID" value="NZ_JAAGSC010000044.1"/>
</dbReference>
<evidence type="ECO:0000313" key="14">
    <source>
        <dbReference type="Proteomes" id="UP000484885"/>
    </source>
</evidence>
<dbReference type="EMBL" id="JAAGSC010000044">
    <property type="protein sequence ID" value="NDY97016.1"/>
    <property type="molecule type" value="Genomic_DNA"/>
</dbReference>
<dbReference type="Proteomes" id="UP000484885">
    <property type="component" value="Unassembled WGS sequence"/>
</dbReference>
<dbReference type="PROSITE" id="PS51462">
    <property type="entry name" value="NUDIX"/>
    <property type="match status" value="1"/>
</dbReference>
<evidence type="ECO:0000256" key="1">
    <source>
        <dbReference type="ARBA" id="ARBA00004826"/>
    </source>
</evidence>
<comment type="caution">
    <text evidence="13">The sequence shown here is derived from an EMBL/GenBank/DDBJ whole genome shotgun (WGS) entry which is preliminary data.</text>
</comment>
<dbReference type="AlphaFoldDB" id="A0A845V790"/>
<dbReference type="PANTHER" id="PTHR10885:SF0">
    <property type="entry name" value="ISOPENTENYL-DIPHOSPHATE DELTA-ISOMERASE"/>
    <property type="match status" value="1"/>
</dbReference>
<feature type="binding site" evidence="10">
    <location>
        <position position="99"/>
    </location>
    <ligand>
        <name>Mg(2+)</name>
        <dbReference type="ChEBI" id="CHEBI:18420"/>
    </ligand>
</feature>
<feature type="binding site" evidence="10">
    <location>
        <position position="37"/>
    </location>
    <ligand>
        <name>Mn(2+)</name>
        <dbReference type="ChEBI" id="CHEBI:29035"/>
    </ligand>
</feature>
<name>A0A845V790_9GAMM</name>
<evidence type="ECO:0000256" key="10">
    <source>
        <dbReference type="HAMAP-Rule" id="MF_00202"/>
    </source>
</evidence>
<feature type="binding site" evidence="10">
    <location>
        <position position="124"/>
    </location>
    <ligand>
        <name>Mn(2+)</name>
        <dbReference type="ChEBI" id="CHEBI:29035"/>
    </ligand>
</feature>
<protein>
    <recommendedName>
        <fullName evidence="3 10">Isopentenyl-diphosphate Delta-isomerase</fullName>
        <shortName evidence="10">IPP isomerase</shortName>
        <ecNumber evidence="3 10">5.3.3.2</ecNumber>
    </recommendedName>
    <alternativeName>
        <fullName evidence="10">IPP:DMAPP isomerase</fullName>
    </alternativeName>
    <alternativeName>
        <fullName evidence="10">Isopentenyl pyrophosphate isomerase</fullName>
    </alternativeName>
</protein>
<feature type="binding site" evidence="10">
    <location>
        <position position="44"/>
    </location>
    <ligand>
        <name>Mn(2+)</name>
        <dbReference type="ChEBI" id="CHEBI:29035"/>
    </ligand>
</feature>
<feature type="active site" evidence="10 11">
    <location>
        <position position="79"/>
    </location>
</feature>
<proteinExistence type="inferred from homology"/>
<dbReference type="CDD" id="cd02885">
    <property type="entry name" value="NUDIX_IPP_Isomerase"/>
    <property type="match status" value="1"/>
</dbReference>
<evidence type="ECO:0000256" key="8">
    <source>
        <dbReference type="ARBA" id="ARBA00023229"/>
    </source>
</evidence>
<keyword evidence="4 10" id="KW-0963">Cytoplasm</keyword>
<dbReference type="EC" id="5.3.3.2" evidence="3 10"/>
<evidence type="ECO:0000256" key="3">
    <source>
        <dbReference type="ARBA" id="ARBA00012057"/>
    </source>
</evidence>
<dbReference type="GO" id="GO:0046872">
    <property type="term" value="F:metal ion binding"/>
    <property type="evidence" value="ECO:0007669"/>
    <property type="project" value="UniProtKB-KW"/>
</dbReference>
<evidence type="ECO:0000259" key="12">
    <source>
        <dbReference type="PROSITE" id="PS51462"/>
    </source>
</evidence>
<comment type="subcellular location">
    <subcellularLocation>
        <location evidence="10">Cytoplasm</location>
    </subcellularLocation>
</comment>
<comment type="function">
    <text evidence="10">Catalyzes the 1,3-allylic rearrangement of the homoallylic substrate isopentenyl (IPP) to its highly electrophilic allylic isomer, dimethylallyl diphosphate (DMAPP).</text>
</comment>
<dbReference type="GO" id="GO:0005737">
    <property type="term" value="C:cytoplasm"/>
    <property type="evidence" value="ECO:0007669"/>
    <property type="project" value="UniProtKB-SubCell"/>
</dbReference>
<dbReference type="UniPathway" id="UPA00059">
    <property type="reaction ID" value="UER00104"/>
</dbReference>
<gene>
    <name evidence="10 13" type="primary">idi</name>
    <name evidence="13" type="ORF">G3I74_14895</name>
</gene>
<dbReference type="Gene3D" id="3.90.79.10">
    <property type="entry name" value="Nucleoside Triphosphate Pyrophosphohydrolase"/>
    <property type="match status" value="1"/>
</dbReference>
<evidence type="ECO:0000256" key="5">
    <source>
        <dbReference type="ARBA" id="ARBA00022723"/>
    </source>
</evidence>
<keyword evidence="8 10" id="KW-0414">Isoprene biosynthesis</keyword>
<dbReference type="SUPFAM" id="SSF55811">
    <property type="entry name" value="Nudix"/>
    <property type="match status" value="1"/>
</dbReference>
<feature type="binding site" evidence="10">
    <location>
        <position position="126"/>
    </location>
    <ligand>
        <name>Mn(2+)</name>
        <dbReference type="ChEBI" id="CHEBI:29035"/>
    </ligand>
</feature>
<dbReference type="Pfam" id="PF00293">
    <property type="entry name" value="NUDIX"/>
    <property type="match status" value="1"/>
</dbReference>
<dbReference type="NCBIfam" id="TIGR02150">
    <property type="entry name" value="IPP_isom_1"/>
    <property type="match status" value="1"/>
</dbReference>
<dbReference type="PANTHER" id="PTHR10885">
    <property type="entry name" value="ISOPENTENYL-DIPHOSPHATE DELTA-ISOMERASE"/>
    <property type="match status" value="1"/>
</dbReference>